<evidence type="ECO:0000256" key="4">
    <source>
        <dbReference type="ARBA" id="ARBA00023002"/>
    </source>
</evidence>
<dbReference type="AlphaFoldDB" id="A0A1A9EVP5"/>
<dbReference type="PIRSF" id="PIRSF000138">
    <property type="entry name" value="Al-hdrx_acd_dh"/>
    <property type="match status" value="1"/>
</dbReference>
<evidence type="ECO:0000256" key="6">
    <source>
        <dbReference type="PIRSR" id="PIRSR000138-1"/>
    </source>
</evidence>
<dbReference type="KEGG" id="mars:A8C75_03950"/>
<feature type="binding site" evidence="7">
    <location>
        <begin position="316"/>
        <end position="317"/>
    </location>
    <ligand>
        <name>FMN</name>
        <dbReference type="ChEBI" id="CHEBI:58210"/>
    </ligand>
</feature>
<evidence type="ECO:0000313" key="10">
    <source>
        <dbReference type="Proteomes" id="UP000078070"/>
    </source>
</evidence>
<comment type="cofactor">
    <cofactor evidence="1">
        <name>FMN</name>
        <dbReference type="ChEBI" id="CHEBI:58210"/>
    </cofactor>
</comment>
<dbReference type="PANTHER" id="PTHR10578">
    <property type="entry name" value="S -2-HYDROXY-ACID OXIDASE-RELATED"/>
    <property type="match status" value="1"/>
</dbReference>
<dbReference type="InterPro" id="IPR000262">
    <property type="entry name" value="FMN-dep_DH"/>
</dbReference>
<dbReference type="PANTHER" id="PTHR10578:SF107">
    <property type="entry name" value="2-HYDROXYACID OXIDASE 1"/>
    <property type="match status" value="1"/>
</dbReference>
<feature type="binding site" evidence="7">
    <location>
        <position position="265"/>
    </location>
    <ligand>
        <name>glyoxylate</name>
        <dbReference type="ChEBI" id="CHEBI:36655"/>
    </ligand>
</feature>
<feature type="binding site" evidence="7">
    <location>
        <begin position="86"/>
        <end position="88"/>
    </location>
    <ligand>
        <name>FMN</name>
        <dbReference type="ChEBI" id="CHEBI:58210"/>
    </ligand>
</feature>
<dbReference type="FunFam" id="3.20.20.70:FF:000029">
    <property type="entry name" value="L-lactate dehydrogenase"/>
    <property type="match status" value="1"/>
</dbReference>
<keyword evidence="2 7" id="KW-0285">Flavoprotein</keyword>
<protein>
    <submittedName>
        <fullName evidence="9">Alpha-hydroxy-acid oxidizing enzyme</fullName>
    </submittedName>
</protein>
<dbReference type="Proteomes" id="UP000078070">
    <property type="component" value="Chromosome"/>
</dbReference>
<dbReference type="CDD" id="cd02809">
    <property type="entry name" value="alpha_hydroxyacid_oxid_FMN"/>
    <property type="match status" value="1"/>
</dbReference>
<evidence type="ECO:0000256" key="7">
    <source>
        <dbReference type="PIRSR" id="PIRSR000138-2"/>
    </source>
</evidence>
<dbReference type="GO" id="GO:0016614">
    <property type="term" value="F:oxidoreductase activity, acting on CH-OH group of donors"/>
    <property type="evidence" value="ECO:0007669"/>
    <property type="project" value="UniProtKB-ARBA"/>
</dbReference>
<feature type="binding site" evidence="7">
    <location>
        <position position="115"/>
    </location>
    <ligand>
        <name>FMN</name>
        <dbReference type="ChEBI" id="CHEBI:58210"/>
    </ligand>
</feature>
<feature type="domain" description="FMN hydroxy acid dehydrogenase" evidence="8">
    <location>
        <begin position="7"/>
        <end position="367"/>
    </location>
</feature>
<feature type="binding site" evidence="7">
    <location>
        <position position="164"/>
    </location>
    <ligand>
        <name>FMN</name>
        <dbReference type="ChEBI" id="CHEBI:58210"/>
    </ligand>
</feature>
<dbReference type="STRING" id="1821621.A8C75_03950"/>
<comment type="similarity">
    <text evidence="5">Belongs to the FMN-dependent alpha-hydroxy acid dehydrogenase family.</text>
</comment>
<dbReference type="EMBL" id="CP015839">
    <property type="protein sequence ID" value="ANG61711.1"/>
    <property type="molecule type" value="Genomic_DNA"/>
</dbReference>
<feature type="active site" description="Proton acceptor" evidence="6">
    <location>
        <position position="262"/>
    </location>
</feature>
<feature type="binding site" evidence="7">
    <location>
        <position position="136"/>
    </location>
    <ligand>
        <name>FMN</name>
        <dbReference type="ChEBI" id="CHEBI:58210"/>
    </ligand>
</feature>
<evidence type="ECO:0000256" key="3">
    <source>
        <dbReference type="ARBA" id="ARBA00022643"/>
    </source>
</evidence>
<feature type="binding site" evidence="7">
    <location>
        <position position="33"/>
    </location>
    <ligand>
        <name>glyoxylate</name>
        <dbReference type="ChEBI" id="CHEBI:36655"/>
    </ligand>
</feature>
<dbReference type="InterPro" id="IPR013785">
    <property type="entry name" value="Aldolase_TIM"/>
</dbReference>
<feature type="binding site" evidence="7">
    <location>
        <position position="173"/>
    </location>
    <ligand>
        <name>glyoxylate</name>
        <dbReference type="ChEBI" id="CHEBI:36655"/>
    </ligand>
</feature>
<organism evidence="9 10">
    <name type="scientific">Marinobacterium aestuarii</name>
    <dbReference type="NCBI Taxonomy" id="1821621"/>
    <lineage>
        <taxon>Bacteria</taxon>
        <taxon>Pseudomonadati</taxon>
        <taxon>Pseudomonadota</taxon>
        <taxon>Gammaproteobacteria</taxon>
        <taxon>Oceanospirillales</taxon>
        <taxon>Oceanospirillaceae</taxon>
        <taxon>Marinobacterium</taxon>
    </lineage>
</organism>
<dbReference type="RefSeq" id="WP_067378416.1">
    <property type="nucleotide sequence ID" value="NZ_CP015839.1"/>
</dbReference>
<dbReference type="Gene3D" id="3.20.20.70">
    <property type="entry name" value="Aldolase class I"/>
    <property type="match status" value="1"/>
</dbReference>
<accession>A0A1A9EVP5</accession>
<feature type="binding site" evidence="7">
    <location>
        <position position="262"/>
    </location>
    <ligand>
        <name>glyoxylate</name>
        <dbReference type="ChEBI" id="CHEBI:36655"/>
    </ligand>
</feature>
<feature type="binding site" evidence="7">
    <location>
        <position position="238"/>
    </location>
    <ligand>
        <name>FMN</name>
        <dbReference type="ChEBI" id="CHEBI:58210"/>
    </ligand>
</feature>
<proteinExistence type="inferred from homology"/>
<sequence length="367" mass="39969">MHEPLSQIPADLVSLCDYERYARQLLPHSLFEYIAGGGADELTLQRNRTALDRIQLLPRILRDVTAGATHTRVLDEDLRHPILLAPVAFQRMVHPDGELATARAADALDTPMVVSTLASHSLEDVAAQTQAGKWFQLYFQQDSDFTLSLVRRAEQAGYSKLVVTVDAPLHGIRNRAQRAGFVLPDDVEAVNLRERPPLPRAVLEPSQSIVFQGMMSEAPGWEQLEWLSRHTRLPIIVKGVLHPQDAIRVAGMGLAGVIVSNHGGRGLDCVPSAIEMLPQIRAATGPDFSLLLDGGISRGTDVFKALALGANAVLLGRPQIYALAVAGAVGVAHMLRVLREELEVTMALAGTPCISDITPETLYQSRF</sequence>
<evidence type="ECO:0000313" key="9">
    <source>
        <dbReference type="EMBL" id="ANG61711.1"/>
    </source>
</evidence>
<gene>
    <name evidence="9" type="ORF">A8C75_03950</name>
</gene>
<dbReference type="SUPFAM" id="SSF51395">
    <property type="entry name" value="FMN-linked oxidoreductases"/>
    <property type="match status" value="1"/>
</dbReference>
<evidence type="ECO:0000256" key="2">
    <source>
        <dbReference type="ARBA" id="ARBA00022630"/>
    </source>
</evidence>
<keyword evidence="4" id="KW-0560">Oxidoreductase</keyword>
<dbReference type="GO" id="GO:0010181">
    <property type="term" value="F:FMN binding"/>
    <property type="evidence" value="ECO:0007669"/>
    <property type="project" value="InterPro"/>
</dbReference>
<keyword evidence="10" id="KW-1185">Reference proteome</keyword>
<dbReference type="InterPro" id="IPR037396">
    <property type="entry name" value="FMN_HAD"/>
</dbReference>
<dbReference type="InterPro" id="IPR012133">
    <property type="entry name" value="Alpha-hydoxy_acid_DH_FMN"/>
</dbReference>
<dbReference type="PROSITE" id="PS51349">
    <property type="entry name" value="FMN_HYDROXY_ACID_DH_2"/>
    <property type="match status" value="1"/>
</dbReference>
<evidence type="ECO:0000256" key="1">
    <source>
        <dbReference type="ARBA" id="ARBA00001917"/>
    </source>
</evidence>
<evidence type="ECO:0000256" key="5">
    <source>
        <dbReference type="ARBA" id="ARBA00024042"/>
    </source>
</evidence>
<dbReference type="Pfam" id="PF01070">
    <property type="entry name" value="FMN_dh"/>
    <property type="match status" value="1"/>
</dbReference>
<reference evidence="9 10" key="2">
    <citation type="journal article" date="2018" name="Int. J. Syst. Evol. Microbiol.">
        <title>Marinobacterium aestuarii sp. nov., a benzene-degrading marine bacterium isolated from estuary sediment.</title>
        <authorList>
            <person name="Bae S.S."/>
            <person name="Jung J."/>
            <person name="Chung D."/>
            <person name="Baek K."/>
        </authorList>
    </citation>
    <scope>NUCLEOTIDE SEQUENCE [LARGE SCALE GENOMIC DNA]</scope>
    <source>
        <strain evidence="9 10">ST58-10</strain>
    </source>
</reference>
<dbReference type="OrthoDB" id="9770452at2"/>
<reference evidence="10" key="1">
    <citation type="submission" date="2016-05" db="EMBL/GenBank/DDBJ databases">
        <authorList>
            <person name="Baek K."/>
            <person name="Yang S.-J."/>
        </authorList>
    </citation>
    <scope>NUCLEOTIDE SEQUENCE [LARGE SCALE GENOMIC DNA]</scope>
    <source>
        <strain evidence="10">ST58-10</strain>
    </source>
</reference>
<evidence type="ECO:0000259" key="8">
    <source>
        <dbReference type="PROSITE" id="PS51349"/>
    </source>
</evidence>
<keyword evidence="3 7" id="KW-0288">FMN</keyword>
<feature type="binding site" evidence="7">
    <location>
        <position position="260"/>
    </location>
    <ligand>
        <name>glyoxylate</name>
        <dbReference type="ChEBI" id="CHEBI:36655"/>
    </ligand>
</feature>
<name>A0A1A9EVP5_9GAMM</name>
<feature type="binding site" evidence="7">
    <location>
        <position position="138"/>
    </location>
    <ligand>
        <name>glyoxylate</name>
        <dbReference type="ChEBI" id="CHEBI:36655"/>
    </ligand>
</feature>